<dbReference type="Gene3D" id="3.40.50.300">
    <property type="entry name" value="P-loop containing nucleotide triphosphate hydrolases"/>
    <property type="match status" value="1"/>
</dbReference>
<keyword evidence="2" id="KW-0813">Transport</keyword>
<comment type="similarity">
    <text evidence="1">Belongs to the ABC transporter superfamily.</text>
</comment>
<accession>A0A242A5L1</accession>
<gene>
    <name evidence="7" type="ORF">A5886_001403</name>
</gene>
<sequence length="321" mass="36140">MTPIIEFKHVSKAFDDKIVIDNLDLTIQKGEIFVLVGPSGSGKTTTLKMINALSEPTDGDIYFKEKRIKDYNIQKMRWQMGYVLQQIALFPTMDVKQNIEVIPEMLGWSKKDRNEAVDRLLNQVQLDPEQYRHRLPKALSGGEQQRIGILRALAANPEVILMDEPFSALDPISRNALQELVLDLHKELGTTIIFVTHNMKEAIKLGTRIAVMNKGKIVQCDTPEVIIAQPKTEFVKTFFEETGEDEAKLVKVADLVAMGYCSKDIDQTLEQVDAQTVLNDTFGRFAKVPALTIIENGQAIGTLHHQDVFAFLSRDTKIATE</sequence>
<dbReference type="PANTHER" id="PTHR43117">
    <property type="entry name" value="OSMOPROTECTANT IMPORT ATP-BINDING PROTEIN OSMV"/>
    <property type="match status" value="1"/>
</dbReference>
<evidence type="ECO:0000313" key="7">
    <source>
        <dbReference type="EMBL" id="OTN76326.1"/>
    </source>
</evidence>
<evidence type="ECO:0000256" key="2">
    <source>
        <dbReference type="ARBA" id="ARBA00022448"/>
    </source>
</evidence>
<dbReference type="InterPro" id="IPR027417">
    <property type="entry name" value="P-loop_NTPase"/>
</dbReference>
<dbReference type="SMART" id="SM00382">
    <property type="entry name" value="AAA"/>
    <property type="match status" value="1"/>
</dbReference>
<dbReference type="Proteomes" id="UP000195043">
    <property type="component" value="Unassembled WGS sequence"/>
</dbReference>
<dbReference type="GO" id="GO:0005524">
    <property type="term" value="F:ATP binding"/>
    <property type="evidence" value="ECO:0007669"/>
    <property type="project" value="UniProtKB-KW"/>
</dbReference>
<reference evidence="7 8" key="1">
    <citation type="submission" date="2017-05" db="EMBL/GenBank/DDBJ databases">
        <title>The Genome Sequence of Enterococcus sp. 8G7_MSG3316.</title>
        <authorList>
            <consortium name="The Broad Institute Genomics Platform"/>
            <consortium name="The Broad Institute Genomic Center for Infectious Diseases"/>
            <person name="Earl A."/>
            <person name="Manson A."/>
            <person name="Schwartman J."/>
            <person name="Gilmore M."/>
            <person name="Abouelleil A."/>
            <person name="Cao P."/>
            <person name="Chapman S."/>
            <person name="Cusick C."/>
            <person name="Shea T."/>
            <person name="Young S."/>
            <person name="Neafsey D."/>
            <person name="Nusbaum C."/>
            <person name="Birren B."/>
        </authorList>
    </citation>
    <scope>NUCLEOTIDE SEQUENCE [LARGE SCALE GENOMIC DNA]</scope>
    <source>
        <strain evidence="7 8">8G7_MSG3316</strain>
    </source>
</reference>
<evidence type="ECO:0000256" key="3">
    <source>
        <dbReference type="ARBA" id="ARBA00022741"/>
    </source>
</evidence>
<dbReference type="PROSITE" id="PS00211">
    <property type="entry name" value="ABC_TRANSPORTER_1"/>
    <property type="match status" value="1"/>
</dbReference>
<dbReference type="PANTHER" id="PTHR43117:SF4">
    <property type="entry name" value="OSMOPROTECTANT IMPORT ATP-BINDING PROTEIN OSMV"/>
    <property type="match status" value="1"/>
</dbReference>
<dbReference type="RefSeq" id="WP_086274299.1">
    <property type="nucleotide sequence ID" value="NZ_NGKU01000001.1"/>
</dbReference>
<dbReference type="STRING" id="1834191.A5886_001403"/>
<organism evidence="7 8">
    <name type="scientific">Candidatus Enterococcus testudinis</name>
    <dbReference type="NCBI Taxonomy" id="1834191"/>
    <lineage>
        <taxon>Bacteria</taxon>
        <taxon>Bacillati</taxon>
        <taxon>Bacillota</taxon>
        <taxon>Bacilli</taxon>
        <taxon>Lactobacillales</taxon>
        <taxon>Enterococcaceae</taxon>
        <taxon>Enterococcus</taxon>
    </lineage>
</organism>
<dbReference type="Pfam" id="PF00005">
    <property type="entry name" value="ABC_tran"/>
    <property type="match status" value="1"/>
</dbReference>
<dbReference type="AlphaFoldDB" id="A0A242A5L1"/>
<dbReference type="EMBL" id="NGKU01000001">
    <property type="protein sequence ID" value="OTN76326.1"/>
    <property type="molecule type" value="Genomic_DNA"/>
</dbReference>
<dbReference type="PROSITE" id="PS50893">
    <property type="entry name" value="ABC_TRANSPORTER_2"/>
    <property type="match status" value="1"/>
</dbReference>
<dbReference type="InterPro" id="IPR003439">
    <property type="entry name" value="ABC_transporter-like_ATP-bd"/>
</dbReference>
<dbReference type="InterPro" id="IPR017871">
    <property type="entry name" value="ABC_transporter-like_CS"/>
</dbReference>
<dbReference type="SUPFAM" id="SSF52540">
    <property type="entry name" value="P-loop containing nucleoside triphosphate hydrolases"/>
    <property type="match status" value="1"/>
</dbReference>
<keyword evidence="4" id="KW-0067">ATP-binding</keyword>
<feature type="domain" description="ABC transporter" evidence="6">
    <location>
        <begin position="5"/>
        <end position="239"/>
    </location>
</feature>
<evidence type="ECO:0000256" key="1">
    <source>
        <dbReference type="ARBA" id="ARBA00005417"/>
    </source>
</evidence>
<dbReference type="OrthoDB" id="9802264at2"/>
<evidence type="ECO:0000259" key="6">
    <source>
        <dbReference type="PROSITE" id="PS50893"/>
    </source>
</evidence>
<protein>
    <recommendedName>
        <fullName evidence="5">ABC-type quaternary amine transporter</fullName>
        <ecNumber evidence="5">7.6.2.9</ecNumber>
    </recommendedName>
</protein>
<dbReference type="GO" id="GO:0015418">
    <property type="term" value="F:ABC-type quaternary ammonium compound transporting activity"/>
    <property type="evidence" value="ECO:0007669"/>
    <property type="project" value="UniProtKB-EC"/>
</dbReference>
<dbReference type="EC" id="7.6.2.9" evidence="5"/>
<evidence type="ECO:0000256" key="4">
    <source>
        <dbReference type="ARBA" id="ARBA00022840"/>
    </source>
</evidence>
<evidence type="ECO:0000313" key="8">
    <source>
        <dbReference type="Proteomes" id="UP000195043"/>
    </source>
</evidence>
<keyword evidence="3" id="KW-0547">Nucleotide-binding</keyword>
<dbReference type="FunFam" id="3.40.50.300:FF:000425">
    <property type="entry name" value="Probable ABC transporter, ATP-binding subunit"/>
    <property type="match status" value="1"/>
</dbReference>
<proteinExistence type="inferred from homology"/>
<evidence type="ECO:0000256" key="5">
    <source>
        <dbReference type="ARBA" id="ARBA00066388"/>
    </source>
</evidence>
<keyword evidence="8" id="KW-1185">Reference proteome</keyword>
<name>A0A242A5L1_9ENTE</name>
<dbReference type="GO" id="GO:0016887">
    <property type="term" value="F:ATP hydrolysis activity"/>
    <property type="evidence" value="ECO:0007669"/>
    <property type="project" value="InterPro"/>
</dbReference>
<comment type="caution">
    <text evidence="7">The sequence shown here is derived from an EMBL/GenBank/DDBJ whole genome shotgun (WGS) entry which is preliminary data.</text>
</comment>
<dbReference type="InterPro" id="IPR003593">
    <property type="entry name" value="AAA+_ATPase"/>
</dbReference>